<feature type="signal peptide" evidence="1">
    <location>
        <begin position="1"/>
        <end position="21"/>
    </location>
</feature>
<feature type="chain" id="PRO_5040273360" description="Glycoside hydrolase family 79 protein" evidence="1">
    <location>
        <begin position="22"/>
        <end position="205"/>
    </location>
</feature>
<reference evidence="2" key="2">
    <citation type="submission" date="2021-10" db="EMBL/GenBank/DDBJ databases">
        <title>Phylogenomics reveals ancestral predisposition of the termite-cultivated fungus Termitomyces towards a domesticated lifestyle.</title>
        <authorList>
            <person name="Auxier B."/>
            <person name="Grum-Grzhimaylo A."/>
            <person name="Cardenas M.E."/>
            <person name="Lodge J.D."/>
            <person name="Laessoe T."/>
            <person name="Pedersen O."/>
            <person name="Smith M.E."/>
            <person name="Kuyper T.W."/>
            <person name="Franco-Molano E.A."/>
            <person name="Baroni T.J."/>
            <person name="Aanen D.K."/>
        </authorList>
    </citation>
    <scope>NUCLEOTIDE SEQUENCE</scope>
    <source>
        <strain evidence="2">D49</strain>
    </source>
</reference>
<dbReference type="OrthoDB" id="2796951at2759"/>
<keyword evidence="1" id="KW-0732">Signal</keyword>
<protein>
    <recommendedName>
        <fullName evidence="4">Glycoside hydrolase family 79 protein</fullName>
    </recommendedName>
</protein>
<dbReference type="Proteomes" id="UP000717328">
    <property type="component" value="Unassembled WGS sequence"/>
</dbReference>
<dbReference type="InterPro" id="IPR052974">
    <property type="entry name" value="GH79_Enzymes"/>
</dbReference>
<gene>
    <name evidence="2" type="ORF">H0H81_011799</name>
</gene>
<comment type="caution">
    <text evidence="2">The sequence shown here is derived from an EMBL/GenBank/DDBJ whole genome shotgun (WGS) entry which is preliminary data.</text>
</comment>
<dbReference type="AlphaFoldDB" id="A0A9P7K6Y2"/>
<keyword evidence="3" id="KW-1185">Reference proteome</keyword>
<dbReference type="Gene3D" id="3.20.20.80">
    <property type="entry name" value="Glycosidases"/>
    <property type="match status" value="1"/>
</dbReference>
<organism evidence="2 3">
    <name type="scientific">Sphagnurus paluster</name>
    <dbReference type="NCBI Taxonomy" id="117069"/>
    <lineage>
        <taxon>Eukaryota</taxon>
        <taxon>Fungi</taxon>
        <taxon>Dikarya</taxon>
        <taxon>Basidiomycota</taxon>
        <taxon>Agaricomycotina</taxon>
        <taxon>Agaricomycetes</taxon>
        <taxon>Agaricomycetidae</taxon>
        <taxon>Agaricales</taxon>
        <taxon>Tricholomatineae</taxon>
        <taxon>Lyophyllaceae</taxon>
        <taxon>Sphagnurus</taxon>
    </lineage>
</organism>
<dbReference type="EMBL" id="JABCKI010005755">
    <property type="protein sequence ID" value="KAG5638579.1"/>
    <property type="molecule type" value="Genomic_DNA"/>
</dbReference>
<evidence type="ECO:0008006" key="4">
    <source>
        <dbReference type="Google" id="ProtNLM"/>
    </source>
</evidence>
<dbReference type="PANTHER" id="PTHR36183:SF2">
    <property type="entry name" value="BETA-GLUCURONIDASE C-TERMINAL DOMAIN-CONTAINING PROTEIN"/>
    <property type="match status" value="1"/>
</dbReference>
<dbReference type="PANTHER" id="PTHR36183">
    <property type="entry name" value="BETA-GLUCURONIDASE"/>
    <property type="match status" value="1"/>
</dbReference>
<evidence type="ECO:0000313" key="3">
    <source>
        <dbReference type="Proteomes" id="UP000717328"/>
    </source>
</evidence>
<proteinExistence type="predicted"/>
<accession>A0A9P7K6Y2</accession>
<evidence type="ECO:0000313" key="2">
    <source>
        <dbReference type="EMBL" id="KAG5638579.1"/>
    </source>
</evidence>
<evidence type="ECO:0000256" key="1">
    <source>
        <dbReference type="SAM" id="SignalP"/>
    </source>
</evidence>
<reference evidence="2" key="1">
    <citation type="submission" date="2021-02" db="EMBL/GenBank/DDBJ databases">
        <authorList>
            <person name="Nieuwenhuis M."/>
            <person name="Van De Peppel L.J.J."/>
        </authorList>
    </citation>
    <scope>NUCLEOTIDE SEQUENCE</scope>
    <source>
        <strain evidence="2">D49</strain>
    </source>
</reference>
<sequence length="205" mass="22566">MARTALQKLSALVLLASFTAAVDVAIPLNPAMDAPVISPSHISLSIEGDRWTSWSGTNSRNEFFYNTLDNLKQITGAPPNIRVGANTEDHTMFRSDVDFQEAIFPDPTAITPYPEAKSLVVGDSYYATTRFLPPGTHVTWGVNFGAQNLTAAYLSTRSIVKTFNSPEIKKAGIVLDYLEIGNEPDFLVTHKLRPSNYTDADWVQE</sequence>
<name>A0A9P7K6Y2_9AGAR</name>